<dbReference type="GO" id="GO:0000287">
    <property type="term" value="F:magnesium ion binding"/>
    <property type="evidence" value="ECO:0007669"/>
    <property type="project" value="TreeGrafter"/>
</dbReference>
<dbReference type="SFLD" id="SFLDS00003">
    <property type="entry name" value="Haloacid_Dehalogenase"/>
    <property type="match status" value="1"/>
</dbReference>
<dbReference type="SFLD" id="SFLDG01140">
    <property type="entry name" value="C2.B:_Phosphomannomutase_and_P"/>
    <property type="match status" value="1"/>
</dbReference>
<feature type="region of interest" description="Disordered" evidence="1">
    <location>
        <begin position="44"/>
        <end position="66"/>
    </location>
</feature>
<dbReference type="PROSITE" id="PS01228">
    <property type="entry name" value="COF_1"/>
    <property type="match status" value="1"/>
</dbReference>
<dbReference type="GO" id="GO:0016791">
    <property type="term" value="F:phosphatase activity"/>
    <property type="evidence" value="ECO:0007669"/>
    <property type="project" value="TreeGrafter"/>
</dbReference>
<organism evidence="2 3">
    <name type="scientific">Tetradesmus obliquus</name>
    <name type="common">Green alga</name>
    <name type="synonym">Acutodesmus obliquus</name>
    <dbReference type="NCBI Taxonomy" id="3088"/>
    <lineage>
        <taxon>Eukaryota</taxon>
        <taxon>Viridiplantae</taxon>
        <taxon>Chlorophyta</taxon>
        <taxon>core chlorophytes</taxon>
        <taxon>Chlorophyceae</taxon>
        <taxon>CS clade</taxon>
        <taxon>Sphaeropleales</taxon>
        <taxon>Scenedesmaceae</taxon>
        <taxon>Tetradesmus</taxon>
    </lineage>
</organism>
<dbReference type="NCBIfam" id="TIGR00099">
    <property type="entry name" value="Cof-subfamily"/>
    <property type="match status" value="1"/>
</dbReference>
<dbReference type="NCBIfam" id="TIGR01484">
    <property type="entry name" value="HAD-SF-IIB"/>
    <property type="match status" value="1"/>
</dbReference>
<dbReference type="PROSITE" id="PS51257">
    <property type="entry name" value="PROKAR_LIPOPROTEIN"/>
    <property type="match status" value="1"/>
</dbReference>
<sequence>MRLATHSVSSHSSITSCSRQAQLHPTCLPVPQHRLSCKQAAAPNTVARAGSNGNGTSSTKQQQQQQQHISIIASDVDGTLLNSQQQLTPAVEAAVKQAAAAGVPLIVATGKARGPWVPEVLPRLGLTLPGVFLQGLLITDAQGNVLHSRCLPDDVVDSCIQLAAQHDITLTAYCSDRIFCKAIDEHTNRLLWYKEPTPEPVGDLATHLLGSVEAQKLIFMAPQAVIDVVRPGIEAALAGRASCTTALSGMLEVLPLGASKGAGVAWLLDYLGMDPAGMLALGDGENDIEMLQLAAVGVAMGNAGVKVKGVADAVVGSNDEDGVAQAIQQYVLAPRGLSDAAPSVAAAAAVASSSSQ</sequence>
<evidence type="ECO:0000313" key="3">
    <source>
        <dbReference type="Proteomes" id="UP000256970"/>
    </source>
</evidence>
<dbReference type="SUPFAM" id="SSF56784">
    <property type="entry name" value="HAD-like"/>
    <property type="match status" value="1"/>
</dbReference>
<dbReference type="STRING" id="3088.A0A383V7E3"/>
<accession>A0A383V7E3</accession>
<name>A0A383V7E3_TETOB</name>
<dbReference type="Gene3D" id="3.30.1240.10">
    <property type="match status" value="1"/>
</dbReference>
<dbReference type="Gene3D" id="3.40.50.1000">
    <property type="entry name" value="HAD superfamily/HAD-like"/>
    <property type="match status" value="1"/>
</dbReference>
<dbReference type="PANTHER" id="PTHR10000">
    <property type="entry name" value="PHOSPHOSERINE PHOSPHATASE"/>
    <property type="match status" value="1"/>
</dbReference>
<gene>
    <name evidence="2" type="ORF">BQ4739_LOCUS1391</name>
</gene>
<dbReference type="InterPro" id="IPR023214">
    <property type="entry name" value="HAD_sf"/>
</dbReference>
<dbReference type="PROSITE" id="PS01229">
    <property type="entry name" value="COF_2"/>
    <property type="match status" value="1"/>
</dbReference>
<dbReference type="InterPro" id="IPR000150">
    <property type="entry name" value="Cof"/>
</dbReference>
<evidence type="ECO:0000313" key="2">
    <source>
        <dbReference type="EMBL" id="SZX60850.1"/>
    </source>
</evidence>
<protein>
    <submittedName>
        <fullName evidence="2">Uncharacterized protein</fullName>
    </submittedName>
</protein>
<keyword evidence="3" id="KW-1185">Reference proteome</keyword>
<dbReference type="Proteomes" id="UP000256970">
    <property type="component" value="Unassembled WGS sequence"/>
</dbReference>
<dbReference type="AlphaFoldDB" id="A0A383V7E3"/>
<dbReference type="InterPro" id="IPR006379">
    <property type="entry name" value="HAD-SF_hydro_IIB"/>
</dbReference>
<dbReference type="Pfam" id="PF08282">
    <property type="entry name" value="Hydrolase_3"/>
    <property type="match status" value="1"/>
</dbReference>
<reference evidence="2 3" key="1">
    <citation type="submission" date="2016-10" db="EMBL/GenBank/DDBJ databases">
        <authorList>
            <person name="Cai Z."/>
        </authorList>
    </citation>
    <scope>NUCLEOTIDE SEQUENCE [LARGE SCALE GENOMIC DNA]</scope>
</reference>
<dbReference type="PANTHER" id="PTHR10000:SF8">
    <property type="entry name" value="HAD SUPERFAMILY HYDROLASE-LIKE, TYPE 3"/>
    <property type="match status" value="1"/>
</dbReference>
<proteinExistence type="predicted"/>
<evidence type="ECO:0000256" key="1">
    <source>
        <dbReference type="SAM" id="MobiDB-lite"/>
    </source>
</evidence>
<dbReference type="InterPro" id="IPR036412">
    <property type="entry name" value="HAD-like_sf"/>
</dbReference>
<dbReference type="GO" id="GO:0005829">
    <property type="term" value="C:cytosol"/>
    <property type="evidence" value="ECO:0007669"/>
    <property type="project" value="TreeGrafter"/>
</dbReference>
<dbReference type="EMBL" id="FNXT01000112">
    <property type="protein sequence ID" value="SZX60850.1"/>
    <property type="molecule type" value="Genomic_DNA"/>
</dbReference>